<dbReference type="Proteomes" id="UP000296159">
    <property type="component" value="Unassembled WGS sequence"/>
</dbReference>
<evidence type="ECO:0000313" key="2">
    <source>
        <dbReference type="EMBL" id="PWC19484.1"/>
    </source>
</evidence>
<organism evidence="2 3">
    <name type="scientific">Brenneria corticis</name>
    <dbReference type="NCBI Taxonomy" id="2173106"/>
    <lineage>
        <taxon>Bacteria</taxon>
        <taxon>Pseudomonadati</taxon>
        <taxon>Pseudomonadota</taxon>
        <taxon>Gammaproteobacteria</taxon>
        <taxon>Enterobacterales</taxon>
        <taxon>Pectobacteriaceae</taxon>
        <taxon>Brenneria</taxon>
    </lineage>
</organism>
<keyword evidence="1" id="KW-0812">Transmembrane</keyword>
<keyword evidence="1" id="KW-1133">Transmembrane helix</keyword>
<dbReference type="SUPFAM" id="SSF53850">
    <property type="entry name" value="Periplasmic binding protein-like II"/>
    <property type="match status" value="1"/>
</dbReference>
<proteinExistence type="predicted"/>
<protein>
    <submittedName>
        <fullName evidence="2">Phosphate ABC transporter substrate-binding protein</fullName>
    </submittedName>
</protein>
<accession>A0A2U1UD34</accession>
<keyword evidence="3" id="KW-1185">Reference proteome</keyword>
<feature type="transmembrane region" description="Helical" evidence="1">
    <location>
        <begin position="53"/>
        <end position="75"/>
    </location>
</feature>
<dbReference type="Gene3D" id="3.40.190.10">
    <property type="entry name" value="Periplasmic binding protein-like II"/>
    <property type="match status" value="1"/>
</dbReference>
<evidence type="ECO:0000313" key="3">
    <source>
        <dbReference type="Proteomes" id="UP000296159"/>
    </source>
</evidence>
<dbReference type="Pfam" id="PF12974">
    <property type="entry name" value="Phosphonate-bd"/>
    <property type="match status" value="1"/>
</dbReference>
<reference evidence="2 3" key="1">
    <citation type="submission" date="2018-04" db="EMBL/GenBank/DDBJ databases">
        <title>Brenneria corticis sp.nov.</title>
        <authorList>
            <person name="Li Y."/>
        </authorList>
    </citation>
    <scope>NUCLEOTIDE SEQUENCE [LARGE SCALE GENOMIC DNA]</scope>
    <source>
        <strain evidence="2 3">CFCC 11842</strain>
    </source>
</reference>
<dbReference type="EMBL" id="QDKH01000001">
    <property type="protein sequence ID" value="PWC19484.1"/>
    <property type="molecule type" value="Genomic_DNA"/>
</dbReference>
<evidence type="ECO:0000256" key="1">
    <source>
        <dbReference type="SAM" id="Phobius"/>
    </source>
</evidence>
<gene>
    <name evidence="2" type="ORF">DDT56_00450</name>
</gene>
<keyword evidence="1" id="KW-0472">Membrane</keyword>
<dbReference type="PANTHER" id="PTHR35841:SF1">
    <property type="entry name" value="PHOSPHONATES-BINDING PERIPLASMIC PROTEIN"/>
    <property type="match status" value="1"/>
</dbReference>
<dbReference type="AlphaFoldDB" id="A0A2U1UD34"/>
<dbReference type="PANTHER" id="PTHR35841">
    <property type="entry name" value="PHOSPHONATES-BINDING PERIPLASMIC PROTEIN"/>
    <property type="match status" value="1"/>
</dbReference>
<comment type="caution">
    <text evidence="2">The sequence shown here is derived from an EMBL/GenBank/DDBJ whole genome shotgun (WGS) entry which is preliminary data.</text>
</comment>
<name>A0A2U1UD34_9GAMM</name>
<sequence>MIANGRMYSVTPAAATGWKRLLREVYRRASVEGEVIDYPAPAPLEGLWQRPDLAGVFMCGLPFALGLFPVVAVAAPVPLHSLGDGPGSYRSRLIVARHAPYRQLPETFGRRLAFTNRESYSGYHALRFHLLPYRQPGGKGLYRQTVGPLITPRRVVEAIANGLADIGPVDSYAFDLLAHDAPELMEKVRVIDHTAPAPMPLLVASASLPPAALASLQRAFVDLSSDSGTAPLLAALQLQGFNVPDPQDYQLLAQRAAAAERAGCAHLR</sequence>